<sequence>MLAPAITDLRAEDLLAIGARLGRPGRGAVQITRRAGVTATRLRGQGHEIREIRPYTEGDDLRHLDAAATARSGSLQVRSFQEDRDRSVMLIADFCPPMLWGTRGRFRSIAAAEALAVAGWQAVLAGGSAGVVALTASGLVAERAAARARGMARVAGCLARAHAAALEAPEAAVPDLAQMLAGAARLAPRGAAVVLATGFDDPGEGIEQVLAGILRRGPLRIELTEDRFELSPPAGALPYRIGTGPARLGDFTALPARRADLVRRLEQLGAQVERLATDAPLALEPAP</sequence>
<accession>A0A6L8VF44</accession>
<gene>
    <name evidence="2" type="ORF">GS660_06860</name>
</gene>
<feature type="domain" description="DUF58" evidence="1">
    <location>
        <begin position="51"/>
        <end position="211"/>
    </location>
</feature>
<evidence type="ECO:0000313" key="2">
    <source>
        <dbReference type="EMBL" id="MZQ88814.1"/>
    </source>
</evidence>
<dbReference type="Pfam" id="PF01882">
    <property type="entry name" value="DUF58"/>
    <property type="match status" value="1"/>
</dbReference>
<dbReference type="AlphaFoldDB" id="A0A6L8VF44"/>
<proteinExistence type="predicted"/>
<keyword evidence="3" id="KW-1185">Reference proteome</keyword>
<dbReference type="RefSeq" id="WP_161344754.1">
    <property type="nucleotide sequence ID" value="NZ_BMGW01000003.1"/>
</dbReference>
<dbReference type="PANTHER" id="PTHR33608:SF12">
    <property type="entry name" value="DUF58 DOMAIN-CONTAINING PROTEIN"/>
    <property type="match status" value="1"/>
</dbReference>
<organism evidence="2 3">
    <name type="scientific">Frigidibacter albus</name>
    <dbReference type="NCBI Taxonomy" id="1465486"/>
    <lineage>
        <taxon>Bacteria</taxon>
        <taxon>Pseudomonadati</taxon>
        <taxon>Pseudomonadota</taxon>
        <taxon>Alphaproteobacteria</taxon>
        <taxon>Rhodobacterales</taxon>
        <taxon>Paracoccaceae</taxon>
        <taxon>Frigidibacter</taxon>
    </lineage>
</organism>
<evidence type="ECO:0000259" key="1">
    <source>
        <dbReference type="Pfam" id="PF01882"/>
    </source>
</evidence>
<evidence type="ECO:0000313" key="3">
    <source>
        <dbReference type="Proteomes" id="UP000477083"/>
    </source>
</evidence>
<dbReference type="PANTHER" id="PTHR33608">
    <property type="entry name" value="BLL2464 PROTEIN"/>
    <property type="match status" value="1"/>
</dbReference>
<dbReference type="Proteomes" id="UP000477083">
    <property type="component" value="Unassembled WGS sequence"/>
</dbReference>
<protein>
    <submittedName>
        <fullName evidence="2">DUF58 domain-containing protein</fullName>
    </submittedName>
</protein>
<dbReference type="InterPro" id="IPR002881">
    <property type="entry name" value="DUF58"/>
</dbReference>
<name>A0A6L8VF44_9RHOB</name>
<comment type="caution">
    <text evidence="2">The sequence shown here is derived from an EMBL/GenBank/DDBJ whole genome shotgun (WGS) entry which is preliminary data.</text>
</comment>
<dbReference type="EMBL" id="WWNR01000003">
    <property type="protein sequence ID" value="MZQ88814.1"/>
    <property type="molecule type" value="Genomic_DNA"/>
</dbReference>
<dbReference type="OrthoDB" id="9776116at2"/>
<reference evidence="2 3" key="1">
    <citation type="submission" date="2020-01" db="EMBL/GenBank/DDBJ databases">
        <title>Frigidibacter albus SP32T (=CGMCC 1.13995T).</title>
        <authorList>
            <person name="Liao X."/>
        </authorList>
    </citation>
    <scope>NUCLEOTIDE SEQUENCE [LARGE SCALE GENOMIC DNA]</scope>
    <source>
        <strain evidence="2 3">SP32</strain>
    </source>
</reference>